<dbReference type="AlphaFoldDB" id="A0A3E2XQX8"/>
<gene>
    <name evidence="3" type="ORF">DW747_03780</name>
</gene>
<feature type="domain" description="Barstar (barnase inhibitor)" evidence="2">
    <location>
        <begin position="38"/>
        <end position="113"/>
    </location>
</feature>
<name>A0A3E2XQX8_9FIRM</name>
<proteinExistence type="inferred from homology"/>
<evidence type="ECO:0000259" key="2">
    <source>
        <dbReference type="Pfam" id="PF01337"/>
    </source>
</evidence>
<evidence type="ECO:0000313" key="3">
    <source>
        <dbReference type="EMBL" id="RGC50501.1"/>
    </source>
</evidence>
<dbReference type="Gene3D" id="3.30.370.10">
    <property type="entry name" value="Barstar-like"/>
    <property type="match status" value="1"/>
</dbReference>
<evidence type="ECO:0000313" key="4">
    <source>
        <dbReference type="Proteomes" id="UP000261231"/>
    </source>
</evidence>
<sequence>MRHAAVYVQVPDAVDRAYSITIKALHSIWRNERETRTMKEITLNGKFMASESSAQEYLFDVFDFPEYYGNDLEGFYDALTDITEETHVTIINRECMENTSYGSRLMWVFEDAASDNDNLSLAWTEVSYEEY</sequence>
<dbReference type="InterPro" id="IPR035905">
    <property type="entry name" value="Barstar-like_sf"/>
</dbReference>
<dbReference type="Pfam" id="PF01337">
    <property type="entry name" value="Barstar"/>
    <property type="match status" value="1"/>
</dbReference>
<organism evidence="3 4">
    <name type="scientific">Coprococcus catus</name>
    <dbReference type="NCBI Taxonomy" id="116085"/>
    <lineage>
        <taxon>Bacteria</taxon>
        <taxon>Bacillati</taxon>
        <taxon>Bacillota</taxon>
        <taxon>Clostridia</taxon>
        <taxon>Lachnospirales</taxon>
        <taxon>Lachnospiraceae</taxon>
        <taxon>Coprococcus</taxon>
    </lineage>
</organism>
<dbReference type="EMBL" id="QVFD01000002">
    <property type="protein sequence ID" value="RGC50501.1"/>
    <property type="molecule type" value="Genomic_DNA"/>
</dbReference>
<accession>A0A3E2XQX8</accession>
<comment type="caution">
    <text evidence="3">The sequence shown here is derived from an EMBL/GenBank/DDBJ whole genome shotgun (WGS) entry which is preliminary data.</text>
</comment>
<reference evidence="3 4" key="1">
    <citation type="submission" date="2018-08" db="EMBL/GenBank/DDBJ databases">
        <title>A genome reference for cultivated species of the human gut microbiota.</title>
        <authorList>
            <person name="Zou Y."/>
            <person name="Xue W."/>
            <person name="Luo G."/>
        </authorList>
    </citation>
    <scope>NUCLEOTIDE SEQUENCE [LARGE SCALE GENOMIC DNA]</scope>
    <source>
        <strain evidence="3 4">AM28-39</strain>
    </source>
</reference>
<protein>
    <recommendedName>
        <fullName evidence="2">Barstar (barnase inhibitor) domain-containing protein</fullName>
    </recommendedName>
</protein>
<dbReference type="OrthoDB" id="7575400at2"/>
<keyword evidence="4" id="KW-1185">Reference proteome</keyword>
<dbReference type="Proteomes" id="UP000261231">
    <property type="component" value="Unassembled WGS sequence"/>
</dbReference>
<dbReference type="SUPFAM" id="SSF52038">
    <property type="entry name" value="Barstar-related"/>
    <property type="match status" value="1"/>
</dbReference>
<dbReference type="InterPro" id="IPR000468">
    <property type="entry name" value="Barstar"/>
</dbReference>
<comment type="similarity">
    <text evidence="1">Belongs to the barstar family.</text>
</comment>
<evidence type="ECO:0000256" key="1">
    <source>
        <dbReference type="ARBA" id="ARBA00006845"/>
    </source>
</evidence>